<feature type="transmembrane region" description="Helical" evidence="8">
    <location>
        <begin position="90"/>
        <end position="114"/>
    </location>
</feature>
<keyword evidence="6 8" id="KW-0675">Receptor</keyword>
<keyword evidence="2 8" id="KW-1003">Cell membrane</keyword>
<keyword evidence="5 8" id="KW-0472">Membrane</keyword>
<sequence>MDYTHKSCVPSLDATLSVAMNVSKWSERLERCMWSFLLACGTFPLRFDAVGPGRFFTSRKRALYCIGITVVYAVLSPALMYLIYEHERMANLVYLVSMLNAAQLSFIYLFMIVVNVRMLSKAQGLASTLNALFAIRNTILQQWNCRVLSREYGKLLLYKVLAIDMALLLFSLIMYYVTQDEVPTGAEVVVGVTFSVLRYVFTALVNLYLVGLMIVSFIQASINSKLTSLVDRSGEEKPSTIREVYMVHCENAQLEKQFMAIMDLPVLLLNGWYFYMIVVSVYYMYTSTMLEVRRGFGIEDITKYFNSVTFFLYLAVQLYYMMSIPSQYTERSKKMLSILGAINHRSQGRRMERMLDFITLDYMQRDYDVRNYGLYDINRALLFGTIATVTSYVIILVQFHMQQYG</sequence>
<dbReference type="GO" id="GO:0030425">
    <property type="term" value="C:dendrite"/>
    <property type="evidence" value="ECO:0007669"/>
    <property type="project" value="TreeGrafter"/>
</dbReference>
<evidence type="ECO:0000256" key="8">
    <source>
        <dbReference type="RuleBase" id="RU363108"/>
    </source>
</evidence>
<feature type="transmembrane region" description="Helical" evidence="8">
    <location>
        <begin position="264"/>
        <end position="284"/>
    </location>
</feature>
<keyword evidence="3 8" id="KW-0812">Transmembrane</keyword>
<dbReference type="GO" id="GO:0007165">
    <property type="term" value="P:signal transduction"/>
    <property type="evidence" value="ECO:0007669"/>
    <property type="project" value="UniProtKB-KW"/>
</dbReference>
<dbReference type="VEuPathDB" id="VectorBase:AQUA016095"/>
<protein>
    <recommendedName>
        <fullName evidence="8">Gustatory receptor</fullName>
    </recommendedName>
</protein>
<dbReference type="GO" id="GO:0008049">
    <property type="term" value="P:male courtship behavior"/>
    <property type="evidence" value="ECO:0007669"/>
    <property type="project" value="TreeGrafter"/>
</dbReference>
<dbReference type="PANTHER" id="PTHR21143">
    <property type="entry name" value="INVERTEBRATE GUSTATORY RECEPTOR"/>
    <property type="match status" value="1"/>
</dbReference>
<comment type="subcellular location">
    <subcellularLocation>
        <location evidence="1 8">Cell membrane</location>
        <topology evidence="1 8">Multi-pass membrane protein</topology>
    </subcellularLocation>
</comment>
<evidence type="ECO:0000313" key="10">
    <source>
        <dbReference type="Proteomes" id="UP000076407"/>
    </source>
</evidence>
<proteinExistence type="inferred from homology"/>
<dbReference type="AlphaFoldDB" id="A0A182XUV5"/>
<evidence type="ECO:0000256" key="1">
    <source>
        <dbReference type="ARBA" id="ARBA00004651"/>
    </source>
</evidence>
<dbReference type="GO" id="GO:0030424">
    <property type="term" value="C:axon"/>
    <property type="evidence" value="ECO:0007669"/>
    <property type="project" value="TreeGrafter"/>
</dbReference>
<dbReference type="EnsemblMetazoa" id="AQUA016095-RA">
    <property type="protein sequence ID" value="AQUA016095-PA"/>
    <property type="gene ID" value="AQUA016095"/>
</dbReference>
<comment type="similarity">
    <text evidence="8">Belongs to the insect chemoreceptor superfamily. Gustatory receptor (GR) family.</text>
</comment>
<dbReference type="Pfam" id="PF08395">
    <property type="entry name" value="7tm_7"/>
    <property type="match status" value="1"/>
</dbReference>
<organism evidence="9 10">
    <name type="scientific">Anopheles quadriannulatus</name>
    <name type="common">Mosquito</name>
    <dbReference type="NCBI Taxonomy" id="34691"/>
    <lineage>
        <taxon>Eukaryota</taxon>
        <taxon>Metazoa</taxon>
        <taxon>Ecdysozoa</taxon>
        <taxon>Arthropoda</taxon>
        <taxon>Hexapoda</taxon>
        <taxon>Insecta</taxon>
        <taxon>Pterygota</taxon>
        <taxon>Neoptera</taxon>
        <taxon>Endopterygota</taxon>
        <taxon>Diptera</taxon>
        <taxon>Nematocera</taxon>
        <taxon>Culicoidea</taxon>
        <taxon>Culicidae</taxon>
        <taxon>Anophelinae</taxon>
        <taxon>Anopheles</taxon>
    </lineage>
</organism>
<dbReference type="Proteomes" id="UP000076407">
    <property type="component" value="Unassembled WGS sequence"/>
</dbReference>
<feature type="transmembrane region" description="Helical" evidence="8">
    <location>
        <begin position="380"/>
        <end position="401"/>
    </location>
</feature>
<dbReference type="GO" id="GO:0050909">
    <property type="term" value="P:sensory perception of taste"/>
    <property type="evidence" value="ECO:0007669"/>
    <property type="project" value="InterPro"/>
</dbReference>
<evidence type="ECO:0000256" key="4">
    <source>
        <dbReference type="ARBA" id="ARBA00022989"/>
    </source>
</evidence>
<dbReference type="GO" id="GO:0007635">
    <property type="term" value="P:chemosensory behavior"/>
    <property type="evidence" value="ECO:0007669"/>
    <property type="project" value="TreeGrafter"/>
</dbReference>
<evidence type="ECO:0000256" key="5">
    <source>
        <dbReference type="ARBA" id="ARBA00023136"/>
    </source>
</evidence>
<evidence type="ECO:0000256" key="7">
    <source>
        <dbReference type="ARBA" id="ARBA00023224"/>
    </source>
</evidence>
<dbReference type="InterPro" id="IPR013604">
    <property type="entry name" value="7TM_chemorcpt"/>
</dbReference>
<reference evidence="9" key="1">
    <citation type="submission" date="2020-05" db="UniProtKB">
        <authorList>
            <consortium name="EnsemblMetazoa"/>
        </authorList>
    </citation>
    <scope>IDENTIFICATION</scope>
    <source>
        <strain evidence="9">SANGQUA</strain>
    </source>
</reference>
<dbReference type="GO" id="GO:0005886">
    <property type="term" value="C:plasma membrane"/>
    <property type="evidence" value="ECO:0007669"/>
    <property type="project" value="UniProtKB-SubCell"/>
</dbReference>
<evidence type="ECO:0000256" key="2">
    <source>
        <dbReference type="ARBA" id="ARBA00022475"/>
    </source>
</evidence>
<feature type="transmembrane region" description="Helical" evidence="8">
    <location>
        <begin position="156"/>
        <end position="177"/>
    </location>
</feature>
<evidence type="ECO:0000313" key="9">
    <source>
        <dbReference type="EnsemblMetazoa" id="AQUA016095-PA"/>
    </source>
</evidence>
<keyword evidence="10" id="KW-1185">Reference proteome</keyword>
<keyword evidence="7 8" id="KW-0807">Transducer</keyword>
<dbReference type="GO" id="GO:0043025">
    <property type="term" value="C:neuronal cell body"/>
    <property type="evidence" value="ECO:0007669"/>
    <property type="project" value="TreeGrafter"/>
</dbReference>
<feature type="transmembrane region" description="Helical" evidence="8">
    <location>
        <begin position="62"/>
        <end position="84"/>
    </location>
</feature>
<name>A0A182XUV5_ANOQN</name>
<comment type="function">
    <text evidence="8">Gustatory receptor which mediates acceptance or avoidance behavior, depending on its substrates.</text>
</comment>
<dbReference type="STRING" id="34691.A0A182XUV5"/>
<accession>A0A182XUV5</accession>
<dbReference type="PANTHER" id="PTHR21143:SF134">
    <property type="entry name" value="GUSTATORY RECEPTOR"/>
    <property type="match status" value="1"/>
</dbReference>
<evidence type="ECO:0000256" key="6">
    <source>
        <dbReference type="ARBA" id="ARBA00023170"/>
    </source>
</evidence>
<keyword evidence="4 8" id="KW-1133">Transmembrane helix</keyword>
<feature type="transmembrane region" description="Helical" evidence="8">
    <location>
        <begin position="197"/>
        <end position="218"/>
    </location>
</feature>
<feature type="transmembrane region" description="Helical" evidence="8">
    <location>
        <begin position="304"/>
        <end position="322"/>
    </location>
</feature>
<evidence type="ECO:0000256" key="3">
    <source>
        <dbReference type="ARBA" id="ARBA00022692"/>
    </source>
</evidence>